<dbReference type="InterPro" id="IPR035488">
    <property type="entry name" value="FrlB_SIS"/>
</dbReference>
<dbReference type="EMBL" id="JAIMFO010000007">
    <property type="protein sequence ID" value="MBY4797879.1"/>
    <property type="molecule type" value="Genomic_DNA"/>
</dbReference>
<dbReference type="InterPro" id="IPR001347">
    <property type="entry name" value="SIS_dom"/>
</dbReference>
<dbReference type="PANTHER" id="PTHR10937">
    <property type="entry name" value="GLUCOSAMINE--FRUCTOSE-6-PHOSPHATE AMINOTRANSFERASE, ISOMERIZING"/>
    <property type="match status" value="1"/>
</dbReference>
<proteinExistence type="predicted"/>
<organism evidence="2 3">
    <name type="scientific">Collinsella ureilytica</name>
    <dbReference type="NCBI Taxonomy" id="2869515"/>
    <lineage>
        <taxon>Bacteria</taxon>
        <taxon>Bacillati</taxon>
        <taxon>Actinomycetota</taxon>
        <taxon>Coriobacteriia</taxon>
        <taxon>Coriobacteriales</taxon>
        <taxon>Coriobacteriaceae</taxon>
        <taxon>Collinsella</taxon>
    </lineage>
</organism>
<dbReference type="SUPFAM" id="SSF53697">
    <property type="entry name" value="SIS domain"/>
    <property type="match status" value="1"/>
</dbReference>
<dbReference type="PANTHER" id="PTHR10937:SF14">
    <property type="entry name" value="FRUCTOSELYSINE 6-PHOSPHATE DEGLYCASE"/>
    <property type="match status" value="1"/>
</dbReference>
<dbReference type="RefSeq" id="WP_222199607.1">
    <property type="nucleotide sequence ID" value="NZ_JAIMFO010000007.1"/>
</dbReference>
<feature type="domain" description="SIS" evidence="1">
    <location>
        <begin position="29"/>
        <end position="158"/>
    </location>
</feature>
<keyword evidence="3" id="KW-1185">Reference proteome</keyword>
<name>A0ABS7MKI2_9ACTN</name>
<dbReference type="CDD" id="cd05710">
    <property type="entry name" value="SIS_1"/>
    <property type="match status" value="1"/>
</dbReference>
<comment type="caution">
    <text evidence="2">The sequence shown here is derived from an EMBL/GenBank/DDBJ whole genome shotgun (WGS) entry which is preliminary data.</text>
</comment>
<dbReference type="InterPro" id="IPR024713">
    <property type="entry name" value="Fructosamine_deglycase_FrlB"/>
</dbReference>
<dbReference type="Pfam" id="PF01380">
    <property type="entry name" value="SIS"/>
    <property type="match status" value="1"/>
</dbReference>
<dbReference type="PROSITE" id="PS51464">
    <property type="entry name" value="SIS"/>
    <property type="match status" value="1"/>
</dbReference>
<evidence type="ECO:0000313" key="2">
    <source>
        <dbReference type="EMBL" id="MBY4797879.1"/>
    </source>
</evidence>
<dbReference type="Gene3D" id="3.40.50.10490">
    <property type="entry name" value="Glucose-6-phosphate isomerase like protein, domain 1"/>
    <property type="match status" value="2"/>
</dbReference>
<reference evidence="2 3" key="1">
    <citation type="submission" date="2021-08" db="EMBL/GenBank/DDBJ databases">
        <title>Collinsella faecalis sp. nov. isolated from swine faeces.</title>
        <authorList>
            <person name="Oh B.S."/>
            <person name="Lee J.H."/>
        </authorList>
    </citation>
    <scope>NUCLEOTIDE SEQUENCE [LARGE SCALE GENOMIC DNA]</scope>
    <source>
        <strain evidence="2 3">AGMB00827</strain>
    </source>
</reference>
<dbReference type="InterPro" id="IPR046348">
    <property type="entry name" value="SIS_dom_sf"/>
</dbReference>
<gene>
    <name evidence="2" type="ORF">K6V98_05885</name>
</gene>
<accession>A0ABS7MKI2</accession>
<dbReference type="Proteomes" id="UP000700908">
    <property type="component" value="Unassembled WGS sequence"/>
</dbReference>
<protein>
    <submittedName>
        <fullName evidence="2">SIS domain-containing protein</fullName>
    </submittedName>
</protein>
<dbReference type="PIRSF" id="PIRSF009290">
    <property type="entry name" value="FrlB"/>
    <property type="match status" value="1"/>
</dbReference>
<evidence type="ECO:0000313" key="3">
    <source>
        <dbReference type="Proteomes" id="UP000700908"/>
    </source>
</evidence>
<evidence type="ECO:0000259" key="1">
    <source>
        <dbReference type="PROSITE" id="PS51464"/>
    </source>
</evidence>
<sequence length="334" mass="38047">MADLVKFDEQAKIASVQGALGLRAQIEQVVDAIFEQGYHNICWLGIGGTWASAMQATVHMKERSACEVWAENAAEYLTTGNRRIGTGTVVITSSVTGSTQEVVDAVRKAREAGAIVIGFIDRPETELARMVDHLISYDENEQLKFFMVADRFMKNAGEFDEYDEQYAEFDAHLARALVEVEKRADAFAAEFASKHAEDPIHYFVGAGNQWGATYSYAMCYWEEQLWRKTKSITSGEFFHGMFEIVTKETPVTVYIGEDAQRPLSERVARFLPRITANSTVIDTRDYPLEGISERFRGNISHLVMHAVNNRIDVHMEIETRHPMEIRRYYRQLDY</sequence>